<dbReference type="AlphaFoldDB" id="M2ZNR8"/>
<dbReference type="InterPro" id="IPR008912">
    <property type="entry name" value="Uncharacterised_CoxE"/>
</dbReference>
<dbReference type="NCBIfam" id="NF047783">
    <property type="entry name" value="VWA_dom_MadC"/>
    <property type="match status" value="1"/>
</dbReference>
<protein>
    <recommendedName>
        <fullName evidence="4">VWFA domain-containing protein</fullName>
    </recommendedName>
</protein>
<reference evidence="2 3" key="1">
    <citation type="journal article" date="2013" name="Genome Announc.">
        <title>Draft Genome Sequence of Rhodococcus ruber Strain BKS 20-38.</title>
        <authorList>
            <person name="Bala M."/>
            <person name="Kumar S."/>
            <person name="Raghava G.P."/>
            <person name="Mayilraj S."/>
        </authorList>
    </citation>
    <scope>NUCLEOTIDE SEQUENCE [LARGE SCALE GENOMIC DNA]</scope>
    <source>
        <strain evidence="2 3">BKS 20-38</strain>
    </source>
</reference>
<dbReference type="Proteomes" id="UP000011731">
    <property type="component" value="Unassembled WGS sequence"/>
</dbReference>
<keyword evidence="3" id="KW-1185">Reference proteome</keyword>
<dbReference type="EMBL" id="AOEX01000057">
    <property type="protein sequence ID" value="EME62478.1"/>
    <property type="molecule type" value="Genomic_DNA"/>
</dbReference>
<dbReference type="PANTHER" id="PTHR39338:SF5">
    <property type="entry name" value="BLR6139 PROTEIN"/>
    <property type="match status" value="1"/>
</dbReference>
<evidence type="ECO:0000313" key="3">
    <source>
        <dbReference type="Proteomes" id="UP000011731"/>
    </source>
</evidence>
<comment type="caution">
    <text evidence="2">The sequence shown here is derived from an EMBL/GenBank/DDBJ whole genome shotgun (WGS) entry which is preliminary data.</text>
</comment>
<dbReference type="PANTHER" id="PTHR39338">
    <property type="entry name" value="BLL5662 PROTEIN-RELATED"/>
    <property type="match status" value="1"/>
</dbReference>
<dbReference type="Pfam" id="PF05762">
    <property type="entry name" value="VWA_CoxE"/>
    <property type="match status" value="1"/>
</dbReference>
<name>M2ZNR8_9NOCA</name>
<evidence type="ECO:0000256" key="1">
    <source>
        <dbReference type="SAM" id="MobiDB-lite"/>
    </source>
</evidence>
<evidence type="ECO:0000313" key="2">
    <source>
        <dbReference type="EMBL" id="EME62478.1"/>
    </source>
</evidence>
<dbReference type="PATRIC" id="fig|1278076.4.peg.3716"/>
<accession>M2ZNR8</accession>
<gene>
    <name evidence="2" type="ORF">G352_18029</name>
</gene>
<evidence type="ECO:0008006" key="4">
    <source>
        <dbReference type="Google" id="ProtNLM"/>
    </source>
</evidence>
<feature type="region of interest" description="Disordered" evidence="1">
    <location>
        <begin position="164"/>
        <end position="191"/>
    </location>
</feature>
<proteinExistence type="predicted"/>
<organism evidence="2 3">
    <name type="scientific">Rhodococcus ruber BKS 20-38</name>
    <dbReference type="NCBI Taxonomy" id="1278076"/>
    <lineage>
        <taxon>Bacteria</taxon>
        <taxon>Bacillati</taxon>
        <taxon>Actinomycetota</taxon>
        <taxon>Actinomycetes</taxon>
        <taxon>Mycobacteriales</taxon>
        <taxon>Nocardiaceae</taxon>
        <taxon>Rhodococcus</taxon>
    </lineage>
</organism>
<sequence length="546" mass="57954">MAAAAVSAAAVSASARGGDPMPVTPLAANSVTSLAANSVTSLAAMHPSYPLDVVAAVFGRLLRRHGVSASPAETIEVRRVLGLVGARNRDVLRACLRAVCAKYPHEQAGFDRAFDALFAAADAVGAADGKSSPRAQFAEALPTALELDDDPQVARYAEYNERAAEVGDHFDTPEADKGFNPHKDDDDVSMTSSDAALSVDTGADSGRRGVTYTVDVDRAGAAAVGELAANPGAAVVGSPSWDDPESILAWLDAYDPRRAYGDDHADEPLSAAQLNRLVEAVEAFVAALSQAGLGGPLPDGEPDAPATAGDVASRAEIELACHEVLRRMRGPARPVPRELTRGRLDMRRTARAGMRTEGVPFHLIVRAPRPDRVRLLILADVSLSVRPITAFTLRLAQAMHGRAHRCRVLAFVDRPVDVTRELLAATGDGALAAVLAHPGLDLEASSDYGRVLDELLTEHAGIVDSRTSVLVVGDGRCNGLPARPDRLADLRRRVHRLAWITPEPQRYWAQATCAMPEYAQECDRVVVARDAAQLLSRAAELGHALR</sequence>
<feature type="compositionally biased region" description="Basic and acidic residues" evidence="1">
    <location>
        <begin position="164"/>
        <end position="185"/>
    </location>
</feature>